<keyword evidence="2" id="KW-1185">Reference proteome</keyword>
<protein>
    <recommendedName>
        <fullName evidence="3">Reverse transcriptase</fullName>
    </recommendedName>
</protein>
<sequence>MQRLAERMHLPVKESLEKDRKGTVQLRITGFGVLVDEKLDMSWQCALTAQKTNHVLGCIKRGVTSRSREVILPLYSALVRPHLEYCIQLWVPQHKKDMELLEQVQRRATKLIRGLEHLSYEDRLRQLGLFSLEKRRLRGDLRAAFQYLKGAFKKDGDNVFSRACSDRMRGNGFKLKEGRFSLDIRKTFFMMRVVKHWHWLPREVVDAPSLETFKVRLDGALSNLIYLKMSLFIAGGLDLVTFKGPCQPKPFYDSMILETNCLNAALLAALQAYPPWKEAVVKLPCVESGVGLNDPHGSLPTQDIVSFHD</sequence>
<evidence type="ECO:0008006" key="3">
    <source>
        <dbReference type="Google" id="ProtNLM"/>
    </source>
</evidence>
<organism evidence="1 2">
    <name type="scientific">Grus japonensis</name>
    <name type="common">Japanese crane</name>
    <name type="synonym">Red-crowned crane</name>
    <dbReference type="NCBI Taxonomy" id="30415"/>
    <lineage>
        <taxon>Eukaryota</taxon>
        <taxon>Metazoa</taxon>
        <taxon>Chordata</taxon>
        <taxon>Craniata</taxon>
        <taxon>Vertebrata</taxon>
        <taxon>Euteleostomi</taxon>
        <taxon>Archelosauria</taxon>
        <taxon>Archosauria</taxon>
        <taxon>Dinosauria</taxon>
        <taxon>Saurischia</taxon>
        <taxon>Theropoda</taxon>
        <taxon>Coelurosauria</taxon>
        <taxon>Aves</taxon>
        <taxon>Neognathae</taxon>
        <taxon>Neoaves</taxon>
        <taxon>Gruiformes</taxon>
        <taxon>Gruidae</taxon>
        <taxon>Grus</taxon>
    </lineage>
</organism>
<reference evidence="1 2" key="1">
    <citation type="submission" date="2024-06" db="EMBL/GenBank/DDBJ databases">
        <title>The draft genome of Grus japonensis, version 3.</title>
        <authorList>
            <person name="Nabeshima K."/>
            <person name="Suzuki S."/>
            <person name="Onuma M."/>
        </authorList>
    </citation>
    <scope>NUCLEOTIDE SEQUENCE [LARGE SCALE GENOMIC DNA]</scope>
    <source>
        <strain evidence="1 2">451A</strain>
    </source>
</reference>
<gene>
    <name evidence="1" type="ORF">GRJ2_000655200</name>
</gene>
<dbReference type="EMBL" id="BAAFJT010000002">
    <property type="protein sequence ID" value="GAB0181899.1"/>
    <property type="molecule type" value="Genomic_DNA"/>
</dbReference>
<comment type="caution">
    <text evidence="1">The sequence shown here is derived from an EMBL/GenBank/DDBJ whole genome shotgun (WGS) entry which is preliminary data.</text>
</comment>
<dbReference type="AlphaFoldDB" id="A0ABC9WAS6"/>
<evidence type="ECO:0000313" key="2">
    <source>
        <dbReference type="Proteomes" id="UP001623348"/>
    </source>
</evidence>
<dbReference type="Proteomes" id="UP001623348">
    <property type="component" value="Unassembled WGS sequence"/>
</dbReference>
<evidence type="ECO:0000313" key="1">
    <source>
        <dbReference type="EMBL" id="GAB0181899.1"/>
    </source>
</evidence>
<accession>A0ABC9WAS6</accession>
<name>A0ABC9WAS6_GRUJA</name>
<dbReference type="PANTHER" id="PTHR33332">
    <property type="entry name" value="REVERSE TRANSCRIPTASE DOMAIN-CONTAINING PROTEIN"/>
    <property type="match status" value="1"/>
</dbReference>
<proteinExistence type="predicted"/>